<dbReference type="InterPro" id="IPR011899">
    <property type="entry name" value="Glutaredoxin_euk/vir"/>
</dbReference>
<evidence type="ECO:0000313" key="8">
    <source>
        <dbReference type="Proteomes" id="UP000499080"/>
    </source>
</evidence>
<dbReference type="PANTHER" id="PTHR45694">
    <property type="entry name" value="GLUTAREDOXIN 2"/>
    <property type="match status" value="1"/>
</dbReference>
<dbReference type="PRINTS" id="PR00160">
    <property type="entry name" value="GLUTAREDOXIN"/>
</dbReference>
<feature type="domain" description="Glutaredoxin" evidence="6">
    <location>
        <begin position="23"/>
        <end position="85"/>
    </location>
</feature>
<dbReference type="InterPro" id="IPR036249">
    <property type="entry name" value="Thioredoxin-like_sf"/>
</dbReference>
<dbReference type="NCBIfam" id="TIGR02180">
    <property type="entry name" value="GRX_euk"/>
    <property type="match status" value="1"/>
</dbReference>
<dbReference type="PROSITE" id="PS00195">
    <property type="entry name" value="GLUTAREDOXIN_1"/>
    <property type="match status" value="1"/>
</dbReference>
<dbReference type="OrthoDB" id="418495at2759"/>
<dbReference type="GO" id="GO:0005737">
    <property type="term" value="C:cytoplasm"/>
    <property type="evidence" value="ECO:0007669"/>
    <property type="project" value="TreeGrafter"/>
</dbReference>
<sequence length="106" mass="11804">MAAAQIDAKLLEEIEKYIKENKVMIFSKSRCPYCVQVKELFKSLGVDFYALELDAIEGGDRLQQAMGKKAGRRTVPQVFIEGQHIGGCDDTMAVHKSGKLNSLLKL</sequence>
<dbReference type="Gene3D" id="3.40.30.10">
    <property type="entry name" value="Glutaredoxin"/>
    <property type="match status" value="1"/>
</dbReference>
<evidence type="ECO:0000313" key="7">
    <source>
        <dbReference type="EMBL" id="GBN09843.1"/>
    </source>
</evidence>
<dbReference type="EMBL" id="BGPR01005399">
    <property type="protein sequence ID" value="GBN09843.1"/>
    <property type="molecule type" value="Genomic_DNA"/>
</dbReference>
<name>A0A4Y2L7P2_ARAVE</name>
<proteinExistence type="predicted"/>
<evidence type="ECO:0000256" key="3">
    <source>
        <dbReference type="ARBA" id="ARBA00022982"/>
    </source>
</evidence>
<dbReference type="InterPro" id="IPR011767">
    <property type="entry name" value="GLR_AS"/>
</dbReference>
<protein>
    <submittedName>
        <fullName evidence="7">Glutaredoxin-C6</fullName>
    </submittedName>
</protein>
<dbReference type="Pfam" id="PF00462">
    <property type="entry name" value="Glutaredoxin"/>
    <property type="match status" value="1"/>
</dbReference>
<dbReference type="CDD" id="cd03419">
    <property type="entry name" value="GRX_GRXh_1_2_like"/>
    <property type="match status" value="1"/>
</dbReference>
<dbReference type="PANTHER" id="PTHR45694:SF18">
    <property type="entry name" value="GLUTAREDOXIN-1-RELATED"/>
    <property type="match status" value="1"/>
</dbReference>
<dbReference type="InterPro" id="IPR002109">
    <property type="entry name" value="Glutaredoxin"/>
</dbReference>
<evidence type="ECO:0000256" key="2">
    <source>
        <dbReference type="ARBA" id="ARBA00022448"/>
    </source>
</evidence>
<keyword evidence="2" id="KW-0813">Transport</keyword>
<dbReference type="PROSITE" id="PS51354">
    <property type="entry name" value="GLUTAREDOXIN_2"/>
    <property type="match status" value="1"/>
</dbReference>
<accession>A0A4Y2L7P2</accession>
<dbReference type="SUPFAM" id="SSF52833">
    <property type="entry name" value="Thioredoxin-like"/>
    <property type="match status" value="1"/>
</dbReference>
<dbReference type="GO" id="GO:0015038">
    <property type="term" value="F:glutathione disulfide oxidoreductase activity"/>
    <property type="evidence" value="ECO:0007669"/>
    <property type="project" value="TreeGrafter"/>
</dbReference>
<dbReference type="FunFam" id="3.40.30.10:FF:000093">
    <property type="entry name" value="Glutaredoxin 2"/>
    <property type="match status" value="1"/>
</dbReference>
<keyword evidence="5" id="KW-0676">Redox-active center</keyword>
<dbReference type="Proteomes" id="UP000499080">
    <property type="component" value="Unassembled WGS sequence"/>
</dbReference>
<evidence type="ECO:0000259" key="6">
    <source>
        <dbReference type="Pfam" id="PF00462"/>
    </source>
</evidence>
<comment type="caution">
    <text evidence="7">The sequence shown here is derived from an EMBL/GenBank/DDBJ whole genome shotgun (WGS) entry which is preliminary data.</text>
</comment>
<keyword evidence="8" id="KW-1185">Reference proteome</keyword>
<evidence type="ECO:0000256" key="1">
    <source>
        <dbReference type="ARBA" id="ARBA00002549"/>
    </source>
</evidence>
<dbReference type="GO" id="GO:0034599">
    <property type="term" value="P:cellular response to oxidative stress"/>
    <property type="evidence" value="ECO:0007669"/>
    <property type="project" value="TreeGrafter"/>
</dbReference>
<evidence type="ECO:0000256" key="4">
    <source>
        <dbReference type="ARBA" id="ARBA00023157"/>
    </source>
</evidence>
<keyword evidence="4" id="KW-1015">Disulfide bond</keyword>
<comment type="function">
    <text evidence="1">Has a glutathione-disulfide oxidoreductase activity in the presence of NADPH and glutathione reductase. Reduces low molecular weight disulfides and proteins.</text>
</comment>
<dbReference type="AlphaFoldDB" id="A0A4Y2L7P2"/>
<evidence type="ECO:0000256" key="5">
    <source>
        <dbReference type="ARBA" id="ARBA00023284"/>
    </source>
</evidence>
<keyword evidence="3" id="KW-0249">Electron transport</keyword>
<gene>
    <name evidence="7" type="primary">GRXC6</name>
    <name evidence="7" type="ORF">AVEN_239723_1</name>
</gene>
<reference evidence="7 8" key="1">
    <citation type="journal article" date="2019" name="Sci. Rep.">
        <title>Orb-weaving spider Araneus ventricosus genome elucidates the spidroin gene catalogue.</title>
        <authorList>
            <person name="Kono N."/>
            <person name="Nakamura H."/>
            <person name="Ohtoshi R."/>
            <person name="Moran D.A.P."/>
            <person name="Shinohara A."/>
            <person name="Yoshida Y."/>
            <person name="Fujiwara M."/>
            <person name="Mori M."/>
            <person name="Tomita M."/>
            <person name="Arakawa K."/>
        </authorList>
    </citation>
    <scope>NUCLEOTIDE SEQUENCE [LARGE SCALE GENOMIC DNA]</scope>
</reference>
<organism evidence="7 8">
    <name type="scientific">Araneus ventricosus</name>
    <name type="common">Orbweaver spider</name>
    <name type="synonym">Epeira ventricosa</name>
    <dbReference type="NCBI Taxonomy" id="182803"/>
    <lineage>
        <taxon>Eukaryota</taxon>
        <taxon>Metazoa</taxon>
        <taxon>Ecdysozoa</taxon>
        <taxon>Arthropoda</taxon>
        <taxon>Chelicerata</taxon>
        <taxon>Arachnida</taxon>
        <taxon>Araneae</taxon>
        <taxon>Araneomorphae</taxon>
        <taxon>Entelegynae</taxon>
        <taxon>Araneoidea</taxon>
        <taxon>Araneidae</taxon>
        <taxon>Araneus</taxon>
    </lineage>
</organism>
<dbReference type="InterPro" id="IPR014025">
    <property type="entry name" value="Glutaredoxin_subgr"/>
</dbReference>